<protein>
    <recommendedName>
        <fullName evidence="5">DUF624 domain-containing protein</fullName>
    </recommendedName>
</protein>
<evidence type="ECO:0000256" key="1">
    <source>
        <dbReference type="SAM" id="MobiDB-lite"/>
    </source>
</evidence>
<organism evidence="3 4">
    <name type="scientific">Occultella aeris</name>
    <dbReference type="NCBI Taxonomy" id="2761496"/>
    <lineage>
        <taxon>Bacteria</taxon>
        <taxon>Bacillati</taxon>
        <taxon>Actinomycetota</taxon>
        <taxon>Actinomycetes</taxon>
        <taxon>Micrococcales</taxon>
        <taxon>Ruaniaceae</taxon>
        <taxon>Occultella</taxon>
    </lineage>
</organism>
<comment type="caution">
    <text evidence="3">The sequence shown here is derived from an EMBL/GenBank/DDBJ whole genome shotgun (WGS) entry which is preliminary data.</text>
</comment>
<keyword evidence="4" id="KW-1185">Reference proteome</keyword>
<feature type="transmembrane region" description="Helical" evidence="2">
    <location>
        <begin position="115"/>
        <end position="139"/>
    </location>
</feature>
<name>A0A7M4DFF2_9MICO</name>
<gene>
    <name evidence="3" type="ORF">HALOF300_00843</name>
</gene>
<evidence type="ECO:0008006" key="5">
    <source>
        <dbReference type="Google" id="ProtNLM"/>
    </source>
</evidence>
<feature type="transmembrane region" description="Helical" evidence="2">
    <location>
        <begin position="165"/>
        <end position="198"/>
    </location>
</feature>
<dbReference type="AlphaFoldDB" id="A0A7M4DFF2"/>
<dbReference type="Proteomes" id="UP000419743">
    <property type="component" value="Unassembled WGS sequence"/>
</dbReference>
<proteinExistence type="predicted"/>
<keyword evidence="2" id="KW-0812">Transmembrane</keyword>
<sequence length="228" mass="23919">MMSAVTTRRRRGWEQRLLAAMAYPANLALGGVAAFLLALPLVTAVPAVIALGRAYGTWLREGDDAVFTGTFTEFARTWRRTLPLGVVGAVAAAVLIVNAQFLLARLQAGPDPFALVLVPATVVVGSAILLLLLGLPVAAARSRDAGPKRWLVEAGYLVARRPVRALALLLIVAAFAFTCGLLPTIVPFLGLSVPVYLAHVSLGHGDRTGVTDGAGTPDAPDGEARRPR</sequence>
<dbReference type="EMBL" id="CACRYJ010000014">
    <property type="protein sequence ID" value="VZO35645.1"/>
    <property type="molecule type" value="Genomic_DNA"/>
</dbReference>
<reference evidence="3 4" key="1">
    <citation type="submission" date="2019-11" db="EMBL/GenBank/DDBJ databases">
        <authorList>
            <person name="Criscuolo A."/>
        </authorList>
    </citation>
    <scope>NUCLEOTIDE SEQUENCE [LARGE SCALE GENOMIC DNA]</scope>
    <source>
        <strain evidence="3">CIP111667</strain>
    </source>
</reference>
<keyword evidence="2" id="KW-1133">Transmembrane helix</keyword>
<accession>A0A7M4DFF2</accession>
<feature type="transmembrane region" description="Helical" evidence="2">
    <location>
        <begin position="82"/>
        <end position="103"/>
    </location>
</feature>
<evidence type="ECO:0000313" key="3">
    <source>
        <dbReference type="EMBL" id="VZO35645.1"/>
    </source>
</evidence>
<evidence type="ECO:0000256" key="2">
    <source>
        <dbReference type="SAM" id="Phobius"/>
    </source>
</evidence>
<feature type="region of interest" description="Disordered" evidence="1">
    <location>
        <begin position="208"/>
        <end position="228"/>
    </location>
</feature>
<keyword evidence="2" id="KW-0472">Membrane</keyword>
<evidence type="ECO:0000313" key="4">
    <source>
        <dbReference type="Proteomes" id="UP000419743"/>
    </source>
</evidence>